<feature type="signal peptide" evidence="1">
    <location>
        <begin position="1"/>
        <end position="18"/>
    </location>
</feature>
<keyword evidence="3" id="KW-1185">Reference proteome</keyword>
<dbReference type="Proteomes" id="UP000799778">
    <property type="component" value="Unassembled WGS sequence"/>
</dbReference>
<evidence type="ECO:0000256" key="1">
    <source>
        <dbReference type="SAM" id="SignalP"/>
    </source>
</evidence>
<protein>
    <submittedName>
        <fullName evidence="2">Uncharacterized protein</fullName>
    </submittedName>
</protein>
<sequence>MLFAFLFSFLAYLTCVAADLWPDGVPAKEAYPNCGTVEGRFGMGVLLRVDEEASCHQLRWSAVTFEMEDDCVCTFYRDKDCSNSLMTIIRPSYGSAGMAESFKCTRKREAQKRKSD</sequence>
<dbReference type="GeneID" id="54284290"/>
<keyword evidence="1" id="KW-0732">Signal</keyword>
<name>A0A6A5Y177_9PLEO</name>
<dbReference type="EMBL" id="ML978067">
    <property type="protein sequence ID" value="KAF2018560.1"/>
    <property type="molecule type" value="Genomic_DNA"/>
</dbReference>
<evidence type="ECO:0000313" key="3">
    <source>
        <dbReference type="Proteomes" id="UP000799778"/>
    </source>
</evidence>
<dbReference type="RefSeq" id="XP_033386899.1">
    <property type="nucleotide sequence ID" value="XM_033526893.1"/>
</dbReference>
<dbReference type="AlphaFoldDB" id="A0A6A5Y177"/>
<accession>A0A6A5Y177</accession>
<feature type="chain" id="PRO_5025665304" evidence="1">
    <location>
        <begin position="19"/>
        <end position="116"/>
    </location>
</feature>
<evidence type="ECO:0000313" key="2">
    <source>
        <dbReference type="EMBL" id="KAF2018560.1"/>
    </source>
</evidence>
<proteinExistence type="predicted"/>
<organism evidence="2 3">
    <name type="scientific">Aaosphaeria arxii CBS 175.79</name>
    <dbReference type="NCBI Taxonomy" id="1450172"/>
    <lineage>
        <taxon>Eukaryota</taxon>
        <taxon>Fungi</taxon>
        <taxon>Dikarya</taxon>
        <taxon>Ascomycota</taxon>
        <taxon>Pezizomycotina</taxon>
        <taxon>Dothideomycetes</taxon>
        <taxon>Pleosporomycetidae</taxon>
        <taxon>Pleosporales</taxon>
        <taxon>Pleosporales incertae sedis</taxon>
        <taxon>Aaosphaeria</taxon>
    </lineage>
</organism>
<reference evidence="2" key="1">
    <citation type="journal article" date="2020" name="Stud. Mycol.">
        <title>101 Dothideomycetes genomes: a test case for predicting lifestyles and emergence of pathogens.</title>
        <authorList>
            <person name="Haridas S."/>
            <person name="Albert R."/>
            <person name="Binder M."/>
            <person name="Bloem J."/>
            <person name="Labutti K."/>
            <person name="Salamov A."/>
            <person name="Andreopoulos B."/>
            <person name="Baker S."/>
            <person name="Barry K."/>
            <person name="Bills G."/>
            <person name="Bluhm B."/>
            <person name="Cannon C."/>
            <person name="Castanera R."/>
            <person name="Culley D."/>
            <person name="Daum C."/>
            <person name="Ezra D."/>
            <person name="Gonzalez J."/>
            <person name="Henrissat B."/>
            <person name="Kuo A."/>
            <person name="Liang C."/>
            <person name="Lipzen A."/>
            <person name="Lutzoni F."/>
            <person name="Magnuson J."/>
            <person name="Mondo S."/>
            <person name="Nolan M."/>
            <person name="Ohm R."/>
            <person name="Pangilinan J."/>
            <person name="Park H.-J."/>
            <person name="Ramirez L."/>
            <person name="Alfaro M."/>
            <person name="Sun H."/>
            <person name="Tritt A."/>
            <person name="Yoshinaga Y."/>
            <person name="Zwiers L.-H."/>
            <person name="Turgeon B."/>
            <person name="Goodwin S."/>
            <person name="Spatafora J."/>
            <person name="Crous P."/>
            <person name="Grigoriev I."/>
        </authorList>
    </citation>
    <scope>NUCLEOTIDE SEQUENCE</scope>
    <source>
        <strain evidence="2">CBS 175.79</strain>
    </source>
</reference>
<gene>
    <name evidence="2" type="ORF">BU24DRAFT_418082</name>
</gene>